<proteinExistence type="predicted"/>
<evidence type="ECO:0000313" key="1">
    <source>
        <dbReference type="EMBL" id="CCD47698.1"/>
    </source>
</evidence>
<dbReference type="Proteomes" id="UP000008177">
    <property type="component" value="Unplaced contigs"/>
</dbReference>
<protein>
    <submittedName>
        <fullName evidence="1">Uncharacterized protein</fullName>
    </submittedName>
</protein>
<dbReference type="InParanoid" id="G2Y4V8"/>
<organism evidence="1 2">
    <name type="scientific">Botryotinia fuckeliana (strain T4)</name>
    <name type="common">Noble rot fungus</name>
    <name type="synonym">Botrytis cinerea</name>
    <dbReference type="NCBI Taxonomy" id="999810"/>
    <lineage>
        <taxon>Eukaryota</taxon>
        <taxon>Fungi</taxon>
        <taxon>Dikarya</taxon>
        <taxon>Ascomycota</taxon>
        <taxon>Pezizomycotina</taxon>
        <taxon>Leotiomycetes</taxon>
        <taxon>Helotiales</taxon>
        <taxon>Sclerotiniaceae</taxon>
        <taxon>Botrytis</taxon>
    </lineage>
</organism>
<name>G2Y4V8_BOTF4</name>
<reference evidence="2" key="1">
    <citation type="journal article" date="2011" name="PLoS Genet.">
        <title>Genomic analysis of the necrotrophic fungal pathogens Sclerotinia sclerotiorum and Botrytis cinerea.</title>
        <authorList>
            <person name="Amselem J."/>
            <person name="Cuomo C.A."/>
            <person name="van Kan J.A."/>
            <person name="Viaud M."/>
            <person name="Benito E.P."/>
            <person name="Couloux A."/>
            <person name="Coutinho P.M."/>
            <person name="de Vries R.P."/>
            <person name="Dyer P.S."/>
            <person name="Fillinger S."/>
            <person name="Fournier E."/>
            <person name="Gout L."/>
            <person name="Hahn M."/>
            <person name="Kohn L."/>
            <person name="Lapalu N."/>
            <person name="Plummer K.M."/>
            <person name="Pradier J.M."/>
            <person name="Quevillon E."/>
            <person name="Sharon A."/>
            <person name="Simon A."/>
            <person name="ten Have A."/>
            <person name="Tudzynski B."/>
            <person name="Tudzynski P."/>
            <person name="Wincker P."/>
            <person name="Andrew M."/>
            <person name="Anthouard V."/>
            <person name="Beever R.E."/>
            <person name="Beffa R."/>
            <person name="Benoit I."/>
            <person name="Bouzid O."/>
            <person name="Brault B."/>
            <person name="Chen Z."/>
            <person name="Choquer M."/>
            <person name="Collemare J."/>
            <person name="Cotton P."/>
            <person name="Danchin E.G."/>
            <person name="Da Silva C."/>
            <person name="Gautier A."/>
            <person name="Giraud C."/>
            <person name="Giraud T."/>
            <person name="Gonzalez C."/>
            <person name="Grossetete S."/>
            <person name="Guldener U."/>
            <person name="Henrissat B."/>
            <person name="Howlett B.J."/>
            <person name="Kodira C."/>
            <person name="Kretschmer M."/>
            <person name="Lappartient A."/>
            <person name="Leroch M."/>
            <person name="Levis C."/>
            <person name="Mauceli E."/>
            <person name="Neuveglise C."/>
            <person name="Oeser B."/>
            <person name="Pearson M."/>
            <person name="Poulain J."/>
            <person name="Poussereau N."/>
            <person name="Quesneville H."/>
            <person name="Rascle C."/>
            <person name="Schumacher J."/>
            <person name="Segurens B."/>
            <person name="Sexton A."/>
            <person name="Silva E."/>
            <person name="Sirven C."/>
            <person name="Soanes D.M."/>
            <person name="Talbot N.J."/>
            <person name="Templeton M."/>
            <person name="Yandava C."/>
            <person name="Yarden O."/>
            <person name="Zeng Q."/>
            <person name="Rollins J.A."/>
            <person name="Lebrun M.H."/>
            <person name="Dickman M."/>
        </authorList>
    </citation>
    <scope>NUCLEOTIDE SEQUENCE [LARGE SCALE GENOMIC DNA]</scope>
    <source>
        <strain evidence="2">T4</strain>
    </source>
</reference>
<gene>
    <name evidence="1" type="ORF">BofuT4_P036780.1</name>
</gene>
<dbReference type="HOGENOM" id="CLU_1981314_0_0_1"/>
<dbReference type="AlphaFoldDB" id="G2Y4V8"/>
<evidence type="ECO:0000313" key="2">
    <source>
        <dbReference type="Proteomes" id="UP000008177"/>
    </source>
</evidence>
<sequence>MQELLVSTVLRKLLSLFRYKSMLPINRLYNITLKIRDSSDYIEFESTPFAARIFQDKYEHSMSGRGKVLDEPIHCLGPWERVLLAYPKVIEGLKWPIVGQSTPQPRTVYSQTVVFRIQRFTTYFIG</sequence>
<accession>G2Y4V8</accession>
<dbReference type="EMBL" id="FQ790287">
    <property type="protein sequence ID" value="CCD47698.1"/>
    <property type="molecule type" value="Genomic_DNA"/>
</dbReference>